<keyword evidence="1" id="KW-0805">Transcription regulation</keyword>
<keyword evidence="3" id="KW-0804">Transcription</keyword>
<evidence type="ECO:0000256" key="2">
    <source>
        <dbReference type="ARBA" id="ARBA00023125"/>
    </source>
</evidence>
<evidence type="ECO:0000313" key="7">
    <source>
        <dbReference type="EMBL" id="MCK9874663.1"/>
    </source>
</evidence>
<gene>
    <name evidence="7" type="ORF">MXD59_02495</name>
</gene>
<dbReference type="InterPro" id="IPR001647">
    <property type="entry name" value="HTH_TetR"/>
</dbReference>
<feature type="DNA-binding region" description="H-T-H motif" evidence="4">
    <location>
        <begin position="39"/>
        <end position="58"/>
    </location>
</feature>
<protein>
    <submittedName>
        <fullName evidence="7">TetR/AcrR family transcriptional regulator</fullName>
    </submittedName>
</protein>
<sequence length="220" mass="23852">MAKRRGWAGRPPADEDEARARIIEAAIRCVDRLGPRACTLSDVAAELGVIRQTVYRYYPSAAGLFTAVGRASVDSFTDELAGHLLPIELPAPWAVEALATTIEWLPTKPYLTLALAAGHTEAFSRGVTSPVSRKLLRALISRSHVDWTTAGYDDRRLDELAELLLRLLQSMTIDPPDPARTGPQLRDFLWRWIAPAVTAPSAPRPGDPAWAALAGASPPG</sequence>
<evidence type="ECO:0000256" key="4">
    <source>
        <dbReference type="PROSITE-ProRule" id="PRU00335"/>
    </source>
</evidence>
<name>A0ABT0JSX1_9ACTN</name>
<comment type="caution">
    <text evidence="7">The sequence shown here is derived from an EMBL/GenBank/DDBJ whole genome shotgun (WGS) entry which is preliminary data.</text>
</comment>
<evidence type="ECO:0000259" key="6">
    <source>
        <dbReference type="PROSITE" id="PS50977"/>
    </source>
</evidence>
<dbReference type="Pfam" id="PF00440">
    <property type="entry name" value="TetR_N"/>
    <property type="match status" value="1"/>
</dbReference>
<proteinExistence type="predicted"/>
<evidence type="ECO:0000256" key="3">
    <source>
        <dbReference type="ARBA" id="ARBA00023163"/>
    </source>
</evidence>
<evidence type="ECO:0000313" key="8">
    <source>
        <dbReference type="Proteomes" id="UP001201873"/>
    </source>
</evidence>
<dbReference type="Proteomes" id="UP001201873">
    <property type="component" value="Unassembled WGS sequence"/>
</dbReference>
<evidence type="ECO:0000256" key="5">
    <source>
        <dbReference type="SAM" id="MobiDB-lite"/>
    </source>
</evidence>
<dbReference type="InterPro" id="IPR050109">
    <property type="entry name" value="HTH-type_TetR-like_transc_reg"/>
</dbReference>
<dbReference type="PROSITE" id="PS50977">
    <property type="entry name" value="HTH_TETR_2"/>
    <property type="match status" value="1"/>
</dbReference>
<dbReference type="PANTHER" id="PTHR30055">
    <property type="entry name" value="HTH-TYPE TRANSCRIPTIONAL REGULATOR RUTR"/>
    <property type="match status" value="1"/>
</dbReference>
<feature type="region of interest" description="Disordered" evidence="5">
    <location>
        <begin position="200"/>
        <end position="220"/>
    </location>
</feature>
<dbReference type="RefSeq" id="WP_248823287.1">
    <property type="nucleotide sequence ID" value="NZ_JALKFT010000002.1"/>
</dbReference>
<evidence type="ECO:0000256" key="1">
    <source>
        <dbReference type="ARBA" id="ARBA00023015"/>
    </source>
</evidence>
<accession>A0ABT0JSX1</accession>
<dbReference type="SUPFAM" id="SSF46689">
    <property type="entry name" value="Homeodomain-like"/>
    <property type="match status" value="1"/>
</dbReference>
<dbReference type="InterPro" id="IPR009057">
    <property type="entry name" value="Homeodomain-like_sf"/>
</dbReference>
<reference evidence="7 8" key="1">
    <citation type="submission" date="2022-04" db="EMBL/GenBank/DDBJ databases">
        <title>Genome diversity in the genus Frankia.</title>
        <authorList>
            <person name="Carlos-Shanley C."/>
            <person name="Hahn D."/>
        </authorList>
    </citation>
    <scope>NUCLEOTIDE SEQUENCE [LARGE SCALE GENOMIC DNA]</scope>
    <source>
        <strain evidence="7 8">Ag45/Mut15</strain>
    </source>
</reference>
<keyword evidence="8" id="KW-1185">Reference proteome</keyword>
<dbReference type="Gene3D" id="1.10.357.10">
    <property type="entry name" value="Tetracycline Repressor, domain 2"/>
    <property type="match status" value="1"/>
</dbReference>
<keyword evidence="2 4" id="KW-0238">DNA-binding</keyword>
<feature type="domain" description="HTH tetR-type" evidence="6">
    <location>
        <begin position="16"/>
        <end position="76"/>
    </location>
</feature>
<organism evidence="7 8">
    <name type="scientific">Frankia umida</name>
    <dbReference type="NCBI Taxonomy" id="573489"/>
    <lineage>
        <taxon>Bacteria</taxon>
        <taxon>Bacillati</taxon>
        <taxon>Actinomycetota</taxon>
        <taxon>Actinomycetes</taxon>
        <taxon>Frankiales</taxon>
        <taxon>Frankiaceae</taxon>
        <taxon>Frankia</taxon>
    </lineage>
</organism>
<dbReference type="PANTHER" id="PTHR30055:SF234">
    <property type="entry name" value="HTH-TYPE TRANSCRIPTIONAL REGULATOR BETI"/>
    <property type="match status" value="1"/>
</dbReference>
<dbReference type="EMBL" id="JALKFT010000002">
    <property type="protein sequence ID" value="MCK9874663.1"/>
    <property type="molecule type" value="Genomic_DNA"/>
</dbReference>